<dbReference type="Proteomes" id="UP001501690">
    <property type="component" value="Unassembled WGS sequence"/>
</dbReference>
<evidence type="ECO:0000313" key="2">
    <source>
        <dbReference type="Proteomes" id="UP001501690"/>
    </source>
</evidence>
<proteinExistence type="predicted"/>
<evidence type="ECO:0008006" key="3">
    <source>
        <dbReference type="Google" id="ProtNLM"/>
    </source>
</evidence>
<dbReference type="EMBL" id="BAAAPL010000001">
    <property type="protein sequence ID" value="GAA1693297.1"/>
    <property type="molecule type" value="Genomic_DNA"/>
</dbReference>
<accession>A0ABN2HTL3</accession>
<dbReference type="RefSeq" id="WP_344069631.1">
    <property type="nucleotide sequence ID" value="NZ_BAAAPL010000001.1"/>
</dbReference>
<keyword evidence="2" id="KW-1185">Reference proteome</keyword>
<evidence type="ECO:0000313" key="1">
    <source>
        <dbReference type="EMBL" id="GAA1693297.1"/>
    </source>
</evidence>
<sequence length="201" mass="22183">MTDSVRSSARSFIYVAGEGLSLAEATAACLDGHLAASDEVYVPADLYETAAVRAASVAHLLRGVLAATHLTAAWIHGALPTPPLRHTVQRAVPYRLHAVIHRRLHYRDVEVPPRDLRRIAEQMVTTPERTLADLIRIDDDEHQTAALAMADRDRGLPLRARIWLIAAGAVPFKRVGVARLRRLERRAPPSPAQDDVTRYTS</sequence>
<name>A0ABN2HTL3_9MICO</name>
<reference evidence="1 2" key="1">
    <citation type="journal article" date="2019" name="Int. J. Syst. Evol. Microbiol.">
        <title>The Global Catalogue of Microorganisms (GCM) 10K type strain sequencing project: providing services to taxonomists for standard genome sequencing and annotation.</title>
        <authorList>
            <consortium name="The Broad Institute Genomics Platform"/>
            <consortium name="The Broad Institute Genome Sequencing Center for Infectious Disease"/>
            <person name="Wu L."/>
            <person name="Ma J."/>
        </authorList>
    </citation>
    <scope>NUCLEOTIDE SEQUENCE [LARGE SCALE GENOMIC DNA]</scope>
    <source>
        <strain evidence="1 2">JCM 15577</strain>
    </source>
</reference>
<comment type="caution">
    <text evidence="1">The sequence shown here is derived from an EMBL/GenBank/DDBJ whole genome shotgun (WGS) entry which is preliminary data.</text>
</comment>
<protein>
    <recommendedName>
        <fullName evidence="3">AbiEi antitoxin C-terminal domain-containing protein</fullName>
    </recommendedName>
</protein>
<gene>
    <name evidence="1" type="ORF">GCM10009808_08050</name>
</gene>
<organism evidence="1 2">
    <name type="scientific">Microbacterium sediminicola</name>
    <dbReference type="NCBI Taxonomy" id="415210"/>
    <lineage>
        <taxon>Bacteria</taxon>
        <taxon>Bacillati</taxon>
        <taxon>Actinomycetota</taxon>
        <taxon>Actinomycetes</taxon>
        <taxon>Micrococcales</taxon>
        <taxon>Microbacteriaceae</taxon>
        <taxon>Microbacterium</taxon>
    </lineage>
</organism>